<dbReference type="EMBL" id="KQ424877">
    <property type="protein sequence ID" value="KOF70318.1"/>
    <property type="molecule type" value="Genomic_DNA"/>
</dbReference>
<dbReference type="OrthoDB" id="9935043at2759"/>
<proteinExistence type="predicted"/>
<sequence>MPSKKKCHNKIYKTPPTPSPTRLRKFENGFILDCIAVSSISDDFSKLNPKLGQVIPPYNSQNDKSVKSYFKYKGMSKMLKRTKQLNGGCSIEGKAVDYFHNYGHRQIYLSQRNKSGAGHSRELTSGHSSFMSDIQPIMGYNGLFGYRRNTPQLRMQLSLFEKIKY</sequence>
<organism evidence="1">
    <name type="scientific">Octopus bimaculoides</name>
    <name type="common">California two-spotted octopus</name>
    <dbReference type="NCBI Taxonomy" id="37653"/>
    <lineage>
        <taxon>Eukaryota</taxon>
        <taxon>Metazoa</taxon>
        <taxon>Spiralia</taxon>
        <taxon>Lophotrochozoa</taxon>
        <taxon>Mollusca</taxon>
        <taxon>Cephalopoda</taxon>
        <taxon>Coleoidea</taxon>
        <taxon>Octopodiformes</taxon>
        <taxon>Octopoda</taxon>
        <taxon>Incirrata</taxon>
        <taxon>Octopodidae</taxon>
        <taxon>Octopus</taxon>
    </lineage>
</organism>
<dbReference type="Pfam" id="PF15075">
    <property type="entry name" value="SPMAP1-like"/>
    <property type="match status" value="1"/>
</dbReference>
<dbReference type="KEGG" id="obi:106880059"/>
<dbReference type="AlphaFoldDB" id="A0A0L8G074"/>
<protein>
    <submittedName>
        <fullName evidence="1">Uncharacterized protein</fullName>
    </submittedName>
</protein>
<dbReference type="PANTHER" id="PTHR34221">
    <property type="entry name" value="HYPOTHETICAL PROTEIN LOC691189"/>
    <property type="match status" value="1"/>
</dbReference>
<reference evidence="1" key="1">
    <citation type="submission" date="2015-07" db="EMBL/GenBank/DDBJ databases">
        <title>MeaNS - Measles Nucleotide Surveillance Program.</title>
        <authorList>
            <person name="Tran T."/>
            <person name="Druce J."/>
        </authorList>
    </citation>
    <scope>NUCLEOTIDE SEQUENCE</scope>
    <source>
        <strain evidence="1">UCB-OBI-ISO-001</strain>
        <tissue evidence="1">Gonad</tissue>
    </source>
</reference>
<gene>
    <name evidence="1" type="ORF">OCBIM_22003082mg</name>
</gene>
<evidence type="ECO:0000313" key="1">
    <source>
        <dbReference type="EMBL" id="KOF70318.1"/>
    </source>
</evidence>
<accession>A0A0L8G074</accession>
<dbReference type="OMA" id="QKEFILD"/>
<dbReference type="PANTHER" id="PTHR34221:SF4">
    <property type="entry name" value="CHROMOSOME LG9 OPEN READING FRAME, HUMAN C17ORF98"/>
    <property type="match status" value="1"/>
</dbReference>
<dbReference type="InterPro" id="IPR028027">
    <property type="entry name" value="SPMAP1"/>
</dbReference>
<name>A0A0L8G074_OCTBM</name>